<organism evidence="2 3">
    <name type="scientific">Bonamia ostreae</name>
    <dbReference type="NCBI Taxonomy" id="126728"/>
    <lineage>
        <taxon>Eukaryota</taxon>
        <taxon>Sar</taxon>
        <taxon>Rhizaria</taxon>
        <taxon>Endomyxa</taxon>
        <taxon>Ascetosporea</taxon>
        <taxon>Haplosporida</taxon>
        <taxon>Bonamia</taxon>
    </lineage>
</organism>
<accession>A0ABV2AMC3</accession>
<feature type="region of interest" description="Disordered" evidence="1">
    <location>
        <begin position="1"/>
        <end position="58"/>
    </location>
</feature>
<evidence type="ECO:0000313" key="2">
    <source>
        <dbReference type="EMBL" id="MES1920594.1"/>
    </source>
</evidence>
<name>A0ABV2AMC3_9EUKA</name>
<evidence type="ECO:0000256" key="1">
    <source>
        <dbReference type="SAM" id="MobiDB-lite"/>
    </source>
</evidence>
<protein>
    <submittedName>
        <fullName evidence="2">Uncharacterized protein</fullName>
    </submittedName>
</protein>
<keyword evidence="3" id="KW-1185">Reference proteome</keyword>
<evidence type="ECO:0000313" key="3">
    <source>
        <dbReference type="Proteomes" id="UP001439008"/>
    </source>
</evidence>
<feature type="region of interest" description="Disordered" evidence="1">
    <location>
        <begin position="187"/>
        <end position="208"/>
    </location>
</feature>
<dbReference type="Proteomes" id="UP001439008">
    <property type="component" value="Unassembled WGS sequence"/>
</dbReference>
<feature type="compositionally biased region" description="Basic and acidic residues" evidence="1">
    <location>
        <begin position="1"/>
        <end position="28"/>
    </location>
</feature>
<proteinExistence type="predicted"/>
<comment type="caution">
    <text evidence="2">The sequence shown here is derived from an EMBL/GenBank/DDBJ whole genome shotgun (WGS) entry which is preliminary data.</text>
</comment>
<feature type="compositionally biased region" description="Basic residues" evidence="1">
    <location>
        <begin position="190"/>
        <end position="208"/>
    </location>
</feature>
<reference evidence="2 3" key="1">
    <citation type="journal article" date="2024" name="BMC Biol.">
        <title>Comparative genomics of Ascetosporea gives new insight into the evolutionary basis for animal parasitism in Rhizaria.</title>
        <authorList>
            <person name="Hiltunen Thoren M."/>
            <person name="Onut-Brannstrom I."/>
            <person name="Alfjorden A."/>
            <person name="Peckova H."/>
            <person name="Swords F."/>
            <person name="Hooper C."/>
            <person name="Holzer A.S."/>
            <person name="Bass D."/>
            <person name="Burki F."/>
        </authorList>
    </citation>
    <scope>NUCLEOTIDE SEQUENCE [LARGE SCALE GENOMIC DNA]</scope>
    <source>
        <strain evidence="2">20-A016</strain>
    </source>
</reference>
<dbReference type="EMBL" id="JBDODL010000755">
    <property type="protein sequence ID" value="MES1920594.1"/>
    <property type="molecule type" value="Genomic_DNA"/>
</dbReference>
<sequence>MSEIKANDTKIETKQKTAKNDENCEERNSVANAKNIKDNDVKNDENLSNVQTTNPPFIPIPPPGLVPLTNIANSANPNIANVPNQTGNQYAQAPLSSFQFTNVNGMPANLPGGYNFPTGMNIPFIPINPPEIDPPEKYEQFVPVDSDTRPTYVVDEMNSGPKDHAGQHMFKFFDMYGYQKTREWEDLKKQKQKPQKVTKKQIQIFKKKKKQRQLRSLIERLNK</sequence>
<feature type="compositionally biased region" description="Basic and acidic residues" evidence="1">
    <location>
        <begin position="35"/>
        <end position="45"/>
    </location>
</feature>
<gene>
    <name evidence="2" type="ORF">MHBO_002248</name>
</gene>